<proteinExistence type="predicted"/>
<evidence type="ECO:0000313" key="2">
    <source>
        <dbReference type="EMBL" id="GEN03956.1"/>
    </source>
</evidence>
<reference evidence="1 3" key="1">
    <citation type="submission" date="2012-11" db="EMBL/GenBank/DDBJ databases">
        <title>Whole genome sequence of Acetobacter indonesiensis 5H-1.</title>
        <authorList>
            <person name="Azuma Y."/>
            <person name="Higashiura N."/>
            <person name="Hirakawa H."/>
            <person name="Matsushita K."/>
        </authorList>
    </citation>
    <scope>NUCLEOTIDE SEQUENCE [LARGE SCALE GENOMIC DNA]</scope>
    <source>
        <strain evidence="1 3">5H-1</strain>
    </source>
</reference>
<gene>
    <name evidence="1" type="ORF">Abin_085_002</name>
    <name evidence="2" type="ORF">AIN02nite_19810</name>
</gene>
<dbReference type="Proteomes" id="UP000321104">
    <property type="component" value="Unassembled WGS sequence"/>
</dbReference>
<name>A0A6N3T414_9PROT</name>
<evidence type="ECO:0000313" key="3">
    <source>
        <dbReference type="Proteomes" id="UP000032673"/>
    </source>
</evidence>
<protein>
    <submittedName>
        <fullName evidence="2">Uncharacterized protein</fullName>
    </submittedName>
</protein>
<sequence>MLLRGGVKQIKPGDSFCISFVFDRPCGHAGPVGQKHATLPACQSQHMSLHCRVRTTLGDAGGTAGLC</sequence>
<dbReference type="Proteomes" id="UP000032673">
    <property type="component" value="Unassembled WGS sequence"/>
</dbReference>
<dbReference type="EMBL" id="BJXQ01000011">
    <property type="protein sequence ID" value="GEN03956.1"/>
    <property type="molecule type" value="Genomic_DNA"/>
</dbReference>
<dbReference type="EMBL" id="BAMW01000082">
    <property type="protein sequence ID" value="GAN64537.1"/>
    <property type="molecule type" value="Genomic_DNA"/>
</dbReference>
<keyword evidence="3" id="KW-1185">Reference proteome</keyword>
<reference evidence="2 4" key="2">
    <citation type="submission" date="2019-07" db="EMBL/GenBank/DDBJ databases">
        <title>Whole genome shotgun sequence of Acetobacter indonesiensis NBRC 16471.</title>
        <authorList>
            <person name="Hosoyama A."/>
            <person name="Uohara A."/>
            <person name="Ohji S."/>
            <person name="Ichikawa N."/>
        </authorList>
    </citation>
    <scope>NUCLEOTIDE SEQUENCE [LARGE SCALE GENOMIC DNA]</scope>
    <source>
        <strain evidence="2 4">NBRC 16471</strain>
    </source>
</reference>
<evidence type="ECO:0000313" key="4">
    <source>
        <dbReference type="Proteomes" id="UP000321104"/>
    </source>
</evidence>
<organism evidence="2 4">
    <name type="scientific">Acetobacter indonesiensis</name>
    <dbReference type="NCBI Taxonomy" id="104101"/>
    <lineage>
        <taxon>Bacteria</taxon>
        <taxon>Pseudomonadati</taxon>
        <taxon>Pseudomonadota</taxon>
        <taxon>Alphaproteobacteria</taxon>
        <taxon>Acetobacterales</taxon>
        <taxon>Acetobacteraceae</taxon>
        <taxon>Acetobacter</taxon>
    </lineage>
</organism>
<accession>A0A6N3T414</accession>
<evidence type="ECO:0000313" key="1">
    <source>
        <dbReference type="EMBL" id="GAN64537.1"/>
    </source>
</evidence>
<comment type="caution">
    <text evidence="2">The sequence shown here is derived from an EMBL/GenBank/DDBJ whole genome shotgun (WGS) entry which is preliminary data.</text>
</comment>
<dbReference type="AlphaFoldDB" id="A0A6N3T414"/>